<keyword evidence="1" id="KW-0472">Membrane</keyword>
<evidence type="ECO:0000313" key="2">
    <source>
        <dbReference type="EMBL" id="KIJ96227.1"/>
    </source>
</evidence>
<dbReference type="EMBL" id="KN838729">
    <property type="protein sequence ID" value="KIJ96227.1"/>
    <property type="molecule type" value="Genomic_DNA"/>
</dbReference>
<keyword evidence="1" id="KW-1133">Transmembrane helix</keyword>
<organism evidence="2 3">
    <name type="scientific">Laccaria amethystina LaAM-08-1</name>
    <dbReference type="NCBI Taxonomy" id="1095629"/>
    <lineage>
        <taxon>Eukaryota</taxon>
        <taxon>Fungi</taxon>
        <taxon>Dikarya</taxon>
        <taxon>Basidiomycota</taxon>
        <taxon>Agaricomycotina</taxon>
        <taxon>Agaricomycetes</taxon>
        <taxon>Agaricomycetidae</taxon>
        <taxon>Agaricales</taxon>
        <taxon>Agaricineae</taxon>
        <taxon>Hydnangiaceae</taxon>
        <taxon>Laccaria</taxon>
    </lineage>
</organism>
<feature type="transmembrane region" description="Helical" evidence="1">
    <location>
        <begin position="21"/>
        <end position="39"/>
    </location>
</feature>
<sequence>MPQLLANNCLWLRTPFYPFHIWVLATIKIVYVSSVLLFVPDGTPCPYSGPSGLRLCLQVRSSYLSHSTLGISALYLTVIFALWPTFSSKMPLARGIPSCVQPIGDLGPRRNMIFPAITCYCFSL</sequence>
<evidence type="ECO:0000256" key="1">
    <source>
        <dbReference type="SAM" id="Phobius"/>
    </source>
</evidence>
<keyword evidence="1" id="KW-0812">Transmembrane</keyword>
<name>A0A0C9XJ12_9AGAR</name>
<dbReference type="AlphaFoldDB" id="A0A0C9XJ12"/>
<proteinExistence type="predicted"/>
<keyword evidence="3" id="KW-1185">Reference proteome</keyword>
<feature type="transmembrane region" description="Helical" evidence="1">
    <location>
        <begin position="63"/>
        <end position="83"/>
    </location>
</feature>
<dbReference type="HOGENOM" id="CLU_2004283_0_0_1"/>
<evidence type="ECO:0000313" key="3">
    <source>
        <dbReference type="Proteomes" id="UP000054477"/>
    </source>
</evidence>
<accession>A0A0C9XJ12</accession>
<protein>
    <submittedName>
        <fullName evidence="2">Uncharacterized protein</fullName>
    </submittedName>
</protein>
<reference evidence="3" key="2">
    <citation type="submission" date="2015-01" db="EMBL/GenBank/DDBJ databases">
        <title>Evolutionary Origins and Diversification of the Mycorrhizal Mutualists.</title>
        <authorList>
            <consortium name="DOE Joint Genome Institute"/>
            <consortium name="Mycorrhizal Genomics Consortium"/>
            <person name="Kohler A."/>
            <person name="Kuo A."/>
            <person name="Nagy L.G."/>
            <person name="Floudas D."/>
            <person name="Copeland A."/>
            <person name="Barry K.W."/>
            <person name="Cichocki N."/>
            <person name="Veneault-Fourrey C."/>
            <person name="LaButti K."/>
            <person name="Lindquist E.A."/>
            <person name="Lipzen A."/>
            <person name="Lundell T."/>
            <person name="Morin E."/>
            <person name="Murat C."/>
            <person name="Riley R."/>
            <person name="Ohm R."/>
            <person name="Sun H."/>
            <person name="Tunlid A."/>
            <person name="Henrissat B."/>
            <person name="Grigoriev I.V."/>
            <person name="Hibbett D.S."/>
            <person name="Martin F."/>
        </authorList>
    </citation>
    <scope>NUCLEOTIDE SEQUENCE [LARGE SCALE GENOMIC DNA]</scope>
    <source>
        <strain evidence="3">LaAM-08-1</strain>
    </source>
</reference>
<gene>
    <name evidence="2" type="ORF">K443DRAFT_293743</name>
</gene>
<dbReference type="Proteomes" id="UP000054477">
    <property type="component" value="Unassembled WGS sequence"/>
</dbReference>
<reference evidence="2 3" key="1">
    <citation type="submission" date="2014-04" db="EMBL/GenBank/DDBJ databases">
        <authorList>
            <consortium name="DOE Joint Genome Institute"/>
            <person name="Kuo A."/>
            <person name="Kohler A."/>
            <person name="Nagy L.G."/>
            <person name="Floudas D."/>
            <person name="Copeland A."/>
            <person name="Barry K.W."/>
            <person name="Cichocki N."/>
            <person name="Veneault-Fourrey C."/>
            <person name="LaButti K."/>
            <person name="Lindquist E.A."/>
            <person name="Lipzen A."/>
            <person name="Lundell T."/>
            <person name="Morin E."/>
            <person name="Murat C."/>
            <person name="Sun H."/>
            <person name="Tunlid A."/>
            <person name="Henrissat B."/>
            <person name="Grigoriev I.V."/>
            <person name="Hibbett D.S."/>
            <person name="Martin F."/>
            <person name="Nordberg H.P."/>
            <person name="Cantor M.N."/>
            <person name="Hua S.X."/>
        </authorList>
    </citation>
    <scope>NUCLEOTIDE SEQUENCE [LARGE SCALE GENOMIC DNA]</scope>
    <source>
        <strain evidence="2 3">LaAM-08-1</strain>
    </source>
</reference>